<dbReference type="InterPro" id="IPR050638">
    <property type="entry name" value="AA-Vitamin_Transporters"/>
</dbReference>
<evidence type="ECO:0000256" key="3">
    <source>
        <dbReference type="ARBA" id="ARBA00022692"/>
    </source>
</evidence>
<evidence type="ECO:0000256" key="4">
    <source>
        <dbReference type="ARBA" id="ARBA00022989"/>
    </source>
</evidence>
<keyword evidence="5 7" id="KW-0472">Membrane</keyword>
<feature type="transmembrane region" description="Helical" evidence="7">
    <location>
        <begin position="223"/>
        <end position="242"/>
    </location>
</feature>
<dbReference type="AlphaFoldDB" id="A0A4R6Y971"/>
<feature type="transmembrane region" description="Helical" evidence="7">
    <location>
        <begin position="276"/>
        <end position="292"/>
    </location>
</feature>
<comment type="caution">
    <text evidence="9">The sequence shown here is derived from an EMBL/GenBank/DDBJ whole genome shotgun (WGS) entry which is preliminary data.</text>
</comment>
<dbReference type="Proteomes" id="UP000294480">
    <property type="component" value="Unassembled WGS sequence"/>
</dbReference>
<dbReference type="OrthoDB" id="9784288at2"/>
<feature type="transmembrane region" description="Helical" evidence="7">
    <location>
        <begin position="108"/>
        <end position="126"/>
    </location>
</feature>
<dbReference type="PANTHER" id="PTHR32322:SF2">
    <property type="entry name" value="EAMA DOMAIN-CONTAINING PROTEIN"/>
    <property type="match status" value="1"/>
</dbReference>
<sequence>MPTSNENKSFWLGFTAVAIFAITLPMTKWAMGYRPDGSFEAAFSPLFIAFGRAAVAGVLSVVYLFAVKAKKPTAAQIRILFVMALGNVFGFPIFQTLGLLYVTSAHAAVFNGILPLLTAILSALIFRQKPSFGFWLCATLGGALVMSFALFRTGTIVLHWGDFLILLAILLCAMGYAFGAKLSQTMPAPEALCWMLTLSLPITVPASFLTWPEHSISATAWSGFAYLSIFSMWFGMMVWYHALTLGGAVRVSQVQLLQSFMSIALAAPLLNETIDGMTIVFACAVVSVAFIGKKMPLQTKTKPLPDSQTNHTINPSLKKP</sequence>
<gene>
    <name evidence="9" type="ORF">DFR44_10655</name>
</gene>
<feature type="domain" description="EamA" evidence="8">
    <location>
        <begin position="160"/>
        <end position="288"/>
    </location>
</feature>
<evidence type="ECO:0000259" key="8">
    <source>
        <dbReference type="Pfam" id="PF00892"/>
    </source>
</evidence>
<dbReference type="GO" id="GO:0016020">
    <property type="term" value="C:membrane"/>
    <property type="evidence" value="ECO:0007669"/>
    <property type="project" value="UniProtKB-SubCell"/>
</dbReference>
<reference evidence="9 10" key="1">
    <citation type="submission" date="2019-03" db="EMBL/GenBank/DDBJ databases">
        <title>Genomic Encyclopedia of Type Strains, Phase IV (KMG-IV): sequencing the most valuable type-strain genomes for metagenomic binning, comparative biology and taxonomic classification.</title>
        <authorList>
            <person name="Goeker M."/>
        </authorList>
    </citation>
    <scope>NUCLEOTIDE SEQUENCE [LARGE SCALE GENOMIC DNA]</scope>
    <source>
        <strain evidence="9 10">DSM 102852</strain>
    </source>
</reference>
<feature type="transmembrane region" description="Helical" evidence="7">
    <location>
        <begin position="191"/>
        <end position="211"/>
    </location>
</feature>
<name>A0A4R6Y971_9BURK</name>
<feature type="transmembrane region" description="Helical" evidence="7">
    <location>
        <begin position="46"/>
        <end position="67"/>
    </location>
</feature>
<dbReference type="InterPro" id="IPR037185">
    <property type="entry name" value="EmrE-like"/>
</dbReference>
<dbReference type="SUPFAM" id="SSF103481">
    <property type="entry name" value="Multidrug resistance efflux transporter EmrE"/>
    <property type="match status" value="2"/>
</dbReference>
<evidence type="ECO:0000313" key="10">
    <source>
        <dbReference type="Proteomes" id="UP000294480"/>
    </source>
</evidence>
<feature type="transmembrane region" description="Helical" evidence="7">
    <location>
        <begin position="157"/>
        <end position="179"/>
    </location>
</feature>
<evidence type="ECO:0000256" key="7">
    <source>
        <dbReference type="SAM" id="Phobius"/>
    </source>
</evidence>
<evidence type="ECO:0000256" key="6">
    <source>
        <dbReference type="SAM" id="MobiDB-lite"/>
    </source>
</evidence>
<keyword evidence="10" id="KW-1185">Reference proteome</keyword>
<feature type="domain" description="EamA" evidence="8">
    <location>
        <begin position="11"/>
        <end position="141"/>
    </location>
</feature>
<dbReference type="RefSeq" id="WP_133619431.1">
    <property type="nucleotide sequence ID" value="NZ_SNZE01000006.1"/>
</dbReference>
<evidence type="ECO:0000313" key="9">
    <source>
        <dbReference type="EMBL" id="TDR31992.1"/>
    </source>
</evidence>
<evidence type="ECO:0000256" key="5">
    <source>
        <dbReference type="ARBA" id="ARBA00023136"/>
    </source>
</evidence>
<protein>
    <submittedName>
        <fullName evidence="9">Drug/metabolite transporter (DMT)-like permease</fullName>
    </submittedName>
</protein>
<evidence type="ECO:0000256" key="2">
    <source>
        <dbReference type="ARBA" id="ARBA00007362"/>
    </source>
</evidence>
<keyword evidence="3 7" id="KW-0812">Transmembrane</keyword>
<feature type="transmembrane region" description="Helical" evidence="7">
    <location>
        <begin position="79"/>
        <end position="102"/>
    </location>
</feature>
<feature type="transmembrane region" description="Helical" evidence="7">
    <location>
        <begin position="9"/>
        <end position="26"/>
    </location>
</feature>
<dbReference type="InterPro" id="IPR000620">
    <property type="entry name" value="EamA_dom"/>
</dbReference>
<comment type="similarity">
    <text evidence="2">Belongs to the EamA transporter family.</text>
</comment>
<feature type="region of interest" description="Disordered" evidence="6">
    <location>
        <begin position="301"/>
        <end position="320"/>
    </location>
</feature>
<accession>A0A4R6Y971</accession>
<comment type="subcellular location">
    <subcellularLocation>
        <location evidence="1">Membrane</location>
        <topology evidence="1">Multi-pass membrane protein</topology>
    </subcellularLocation>
</comment>
<evidence type="ECO:0000256" key="1">
    <source>
        <dbReference type="ARBA" id="ARBA00004141"/>
    </source>
</evidence>
<dbReference type="Pfam" id="PF00892">
    <property type="entry name" value="EamA"/>
    <property type="match status" value="2"/>
</dbReference>
<keyword evidence="4 7" id="KW-1133">Transmembrane helix</keyword>
<dbReference type="PANTHER" id="PTHR32322">
    <property type="entry name" value="INNER MEMBRANE TRANSPORTER"/>
    <property type="match status" value="1"/>
</dbReference>
<proteinExistence type="inferred from homology"/>
<organism evidence="9 10">
    <name type="scientific">Hydromonas duriensis</name>
    <dbReference type="NCBI Taxonomy" id="1527608"/>
    <lineage>
        <taxon>Bacteria</taxon>
        <taxon>Pseudomonadati</taxon>
        <taxon>Pseudomonadota</taxon>
        <taxon>Betaproteobacteria</taxon>
        <taxon>Burkholderiales</taxon>
        <taxon>Burkholderiaceae</taxon>
        <taxon>Hydromonas</taxon>
    </lineage>
</organism>
<dbReference type="EMBL" id="SNZE01000006">
    <property type="protein sequence ID" value="TDR31992.1"/>
    <property type="molecule type" value="Genomic_DNA"/>
</dbReference>
<feature type="transmembrane region" description="Helical" evidence="7">
    <location>
        <begin position="133"/>
        <end position="151"/>
    </location>
</feature>